<evidence type="ECO:0000313" key="1">
    <source>
        <dbReference type="EMBL" id="WCT79232.1"/>
    </source>
</evidence>
<evidence type="ECO:0008006" key="3">
    <source>
        <dbReference type="Google" id="ProtNLM"/>
    </source>
</evidence>
<dbReference type="EMBL" id="CP117418">
    <property type="protein sequence ID" value="WCT79232.1"/>
    <property type="molecule type" value="Genomic_DNA"/>
</dbReference>
<dbReference type="SUPFAM" id="SSF48076">
    <property type="entry name" value="LigA subunit of an aromatic-ring-opening dioxygenase LigAB"/>
    <property type="match status" value="1"/>
</dbReference>
<proteinExistence type="predicted"/>
<reference evidence="1 2" key="1">
    <citation type="submission" date="2023-02" db="EMBL/GenBank/DDBJ databases">
        <title>Genome sequence of Novosphingobium humi KACC 19094.</title>
        <authorList>
            <person name="Kim S."/>
            <person name="Heo J."/>
            <person name="Kwon S.-W."/>
        </authorList>
    </citation>
    <scope>NUCLEOTIDE SEQUENCE [LARGE SCALE GENOMIC DNA]</scope>
    <source>
        <strain evidence="1 2">KACC 19094</strain>
        <plasmid evidence="1 2">unnamed1</plasmid>
    </source>
</reference>
<keyword evidence="2" id="KW-1185">Reference proteome</keyword>
<sequence length="101" mass="11404">MSARNWVQDMPTEEAYAINRILYRVQHDRAEEARFFESPSRYIAEEPLSEAARAALDTTDIGQLYLLGANPYLLRAYCLQLRIPEADYLAALRAAGDASHG</sequence>
<geneLocation type="plasmid" evidence="1 2">
    <name>unnamed1</name>
</geneLocation>
<name>A0ABY7U129_9SPHN</name>
<dbReference type="InterPro" id="IPR036622">
    <property type="entry name" value="LigA_sf"/>
</dbReference>
<dbReference type="Proteomes" id="UP001218231">
    <property type="component" value="Plasmid unnamed1"/>
</dbReference>
<evidence type="ECO:0000313" key="2">
    <source>
        <dbReference type="Proteomes" id="UP001218231"/>
    </source>
</evidence>
<gene>
    <name evidence="1" type="ORF">PQ457_19720</name>
</gene>
<protein>
    <recommendedName>
        <fullName evidence="3">Extradiol ring-cleavage dioxygenase LigAB LigA subunit domain-containing protein</fullName>
    </recommendedName>
</protein>
<accession>A0ABY7U129</accession>
<organism evidence="1 2">
    <name type="scientific">Novosphingobium humi</name>
    <dbReference type="NCBI Taxonomy" id="2282397"/>
    <lineage>
        <taxon>Bacteria</taxon>
        <taxon>Pseudomonadati</taxon>
        <taxon>Pseudomonadota</taxon>
        <taxon>Alphaproteobacteria</taxon>
        <taxon>Sphingomonadales</taxon>
        <taxon>Sphingomonadaceae</taxon>
        <taxon>Novosphingobium</taxon>
    </lineage>
</organism>
<dbReference type="RefSeq" id="WP_273619509.1">
    <property type="nucleotide sequence ID" value="NZ_CP117418.1"/>
</dbReference>
<keyword evidence="1" id="KW-0614">Plasmid</keyword>
<dbReference type="Gene3D" id="1.10.700.10">
    <property type="entry name" value="Dioxygenase LigAB, LigA subunit"/>
    <property type="match status" value="1"/>
</dbReference>